<keyword evidence="1" id="KW-1133">Transmembrane helix</keyword>
<keyword evidence="1" id="KW-0812">Transmembrane</keyword>
<accession>A0A8B9KL79</accession>
<dbReference type="Proteomes" id="UP000694621">
    <property type="component" value="Unplaced"/>
</dbReference>
<protein>
    <recommendedName>
        <fullName evidence="4">NDUFA4 mitochondrial complex associated like 2a</fullName>
    </recommendedName>
</protein>
<dbReference type="PANTHER" id="PTHR14256:SF5">
    <property type="entry name" value="NADH DEHYDROGENASE [UBIQUINONE] 1 ALPHA SUBCOMPLEX SUBUNIT 4-LIKE 2"/>
    <property type="match status" value="1"/>
</dbReference>
<evidence type="ECO:0000313" key="2">
    <source>
        <dbReference type="Ensembl" id="ENSAMXP00005038755.1"/>
    </source>
</evidence>
<reference evidence="2" key="1">
    <citation type="submission" date="2025-08" db="UniProtKB">
        <authorList>
            <consortium name="Ensembl"/>
        </authorList>
    </citation>
    <scope>IDENTIFICATION</scope>
</reference>
<evidence type="ECO:0000256" key="1">
    <source>
        <dbReference type="SAM" id="Phobius"/>
    </source>
</evidence>
<dbReference type="AlphaFoldDB" id="A0A8B9KL79"/>
<proteinExistence type="predicted"/>
<evidence type="ECO:0000313" key="3">
    <source>
        <dbReference type="Proteomes" id="UP000694621"/>
    </source>
</evidence>
<dbReference type="Ensembl" id="ENSAMXT00005042212.1">
    <property type="protein sequence ID" value="ENSAMXP00005038755.1"/>
    <property type="gene ID" value="ENSAMXG00005018362.1"/>
</dbReference>
<dbReference type="PANTHER" id="PTHR14256">
    <property type="entry name" value="NADH-UBIQUINONE OXIDOREDUCTASE MLRQ SUBUNIT"/>
    <property type="match status" value="1"/>
</dbReference>
<organism evidence="2 3">
    <name type="scientific">Astyanax mexicanus</name>
    <name type="common">Blind cave fish</name>
    <name type="synonym">Astyanax fasciatus mexicanus</name>
    <dbReference type="NCBI Taxonomy" id="7994"/>
    <lineage>
        <taxon>Eukaryota</taxon>
        <taxon>Metazoa</taxon>
        <taxon>Chordata</taxon>
        <taxon>Craniata</taxon>
        <taxon>Vertebrata</taxon>
        <taxon>Euteleostomi</taxon>
        <taxon>Actinopterygii</taxon>
        <taxon>Neopterygii</taxon>
        <taxon>Teleostei</taxon>
        <taxon>Ostariophysi</taxon>
        <taxon>Characiformes</taxon>
        <taxon>Characoidei</taxon>
        <taxon>Acestrorhamphidae</taxon>
        <taxon>Acestrorhamphinae</taxon>
        <taxon>Astyanax</taxon>
    </lineage>
</organism>
<feature type="transmembrane region" description="Helical" evidence="1">
    <location>
        <begin position="20"/>
        <end position="38"/>
    </location>
</feature>
<dbReference type="Pfam" id="PF06522">
    <property type="entry name" value="B12D"/>
    <property type="match status" value="1"/>
</dbReference>
<gene>
    <name evidence="2" type="primary">LOC103046899</name>
</gene>
<sequence length="94" mass="10634">MMLKRIFQQAKKHPGLIPQFFFMVLGMSGASLYLIRLARGPHVSWDRKNNPEPWNKLSPTYQYKVKAPADCTQISFSLTAATQLSCLLLPVQPA</sequence>
<keyword evidence="1" id="KW-0472">Membrane</keyword>
<name>A0A8B9KL79_ASTMX</name>
<dbReference type="InterPro" id="IPR010530">
    <property type="entry name" value="B12D"/>
</dbReference>
<evidence type="ECO:0008006" key="4">
    <source>
        <dbReference type="Google" id="ProtNLM"/>
    </source>
</evidence>